<comment type="caution">
    <text evidence="14">The sequence shown here is derived from an EMBL/GenBank/DDBJ whole genome shotgun (WGS) entry which is preliminary data.</text>
</comment>
<comment type="similarity">
    <text evidence="10">Belongs to the TRAFAC class YlqF/YawG GTPase family. RsgA subfamily.</text>
</comment>
<keyword evidence="4 10" id="KW-0699">rRNA-binding</keyword>
<dbReference type="PROSITE" id="PS50052">
    <property type="entry name" value="GUANYLATE_KINASE_2"/>
    <property type="match status" value="1"/>
</dbReference>
<dbReference type="PROSITE" id="PS51721">
    <property type="entry name" value="G_CP"/>
    <property type="match status" value="1"/>
</dbReference>
<evidence type="ECO:0000313" key="14">
    <source>
        <dbReference type="EMBL" id="MBO8462661.1"/>
    </source>
</evidence>
<dbReference type="NCBIfam" id="TIGR00157">
    <property type="entry name" value="ribosome small subunit-dependent GTPase A"/>
    <property type="match status" value="1"/>
</dbReference>
<dbReference type="InterPro" id="IPR031944">
    <property type="entry name" value="RsgA_N"/>
</dbReference>
<dbReference type="PROSITE" id="PS50936">
    <property type="entry name" value="ENGC_GTPASE"/>
    <property type="match status" value="1"/>
</dbReference>
<dbReference type="SUPFAM" id="SSF50249">
    <property type="entry name" value="Nucleic acid-binding proteins"/>
    <property type="match status" value="1"/>
</dbReference>
<gene>
    <name evidence="10 14" type="primary">rsgA</name>
    <name evidence="14" type="ORF">IAC13_01875</name>
</gene>
<keyword evidence="7 10" id="KW-0862">Zinc</keyword>
<dbReference type="Proteomes" id="UP000823618">
    <property type="component" value="Unassembled WGS sequence"/>
</dbReference>
<dbReference type="PANTHER" id="PTHR32120">
    <property type="entry name" value="SMALL RIBOSOMAL SUBUNIT BIOGENESIS GTPASE RSGA"/>
    <property type="match status" value="1"/>
</dbReference>
<sequence>MEGKIVKGIAGFYYVHVVGFGLYECKAKGIFRKRKIKPLIGDHVEITILDEKEKTGNIIEILPRKNELIRPAVSNIDQAMVIFAAAQPDPNLNLLDRFLLLMAKQEVPVIICFNKKDIVEQQEQDFLYQIYEKCGYDVLFTSTYTKEGIDIVQEKLRGKTTVLAGPSGVGKSSMMNLLQPNANMETGAVSEKIKRGKHTTRHSEIIHIEGNTYVMDTPGFSSIWIDQFEKEELRNYFMEFLEFEPQCKFQGCLHINEPICGVKNAFQEGKISKTRYENYVTLYEELKEKRKY</sequence>
<dbReference type="InterPro" id="IPR008144">
    <property type="entry name" value="Guanylate_kin-like_dom"/>
</dbReference>
<dbReference type="Gene3D" id="2.40.50.140">
    <property type="entry name" value="Nucleic acid-binding proteins"/>
    <property type="match status" value="1"/>
</dbReference>
<evidence type="ECO:0000256" key="3">
    <source>
        <dbReference type="ARBA" id="ARBA00022723"/>
    </source>
</evidence>
<evidence type="ECO:0000256" key="9">
    <source>
        <dbReference type="ARBA" id="ARBA00023134"/>
    </source>
</evidence>
<evidence type="ECO:0000256" key="8">
    <source>
        <dbReference type="ARBA" id="ARBA00022884"/>
    </source>
</evidence>
<feature type="binding site" evidence="10">
    <location>
        <begin position="165"/>
        <end position="173"/>
    </location>
    <ligand>
        <name>GTP</name>
        <dbReference type="ChEBI" id="CHEBI:37565"/>
    </ligand>
</feature>
<dbReference type="CDD" id="cd01854">
    <property type="entry name" value="YjeQ_EngC"/>
    <property type="match status" value="1"/>
</dbReference>
<evidence type="ECO:0000256" key="5">
    <source>
        <dbReference type="ARBA" id="ARBA00022741"/>
    </source>
</evidence>
<evidence type="ECO:0000256" key="7">
    <source>
        <dbReference type="ARBA" id="ARBA00022833"/>
    </source>
</evidence>
<evidence type="ECO:0000256" key="4">
    <source>
        <dbReference type="ARBA" id="ARBA00022730"/>
    </source>
</evidence>
<dbReference type="PANTHER" id="PTHR32120:SF11">
    <property type="entry name" value="SMALL RIBOSOMAL SUBUNIT BIOGENESIS GTPASE RSGA 1, MITOCHONDRIAL-RELATED"/>
    <property type="match status" value="1"/>
</dbReference>
<dbReference type="Gene3D" id="3.40.50.300">
    <property type="entry name" value="P-loop containing nucleotide triphosphate hydrolases"/>
    <property type="match status" value="1"/>
</dbReference>
<dbReference type="GO" id="GO:0019843">
    <property type="term" value="F:rRNA binding"/>
    <property type="evidence" value="ECO:0007669"/>
    <property type="project" value="UniProtKB-KW"/>
</dbReference>
<evidence type="ECO:0000256" key="10">
    <source>
        <dbReference type="HAMAP-Rule" id="MF_01820"/>
    </source>
</evidence>
<reference evidence="14" key="2">
    <citation type="journal article" date="2021" name="PeerJ">
        <title>Extensive microbial diversity within the chicken gut microbiome revealed by metagenomics and culture.</title>
        <authorList>
            <person name="Gilroy R."/>
            <person name="Ravi A."/>
            <person name="Getino M."/>
            <person name="Pursley I."/>
            <person name="Horton D.L."/>
            <person name="Alikhan N.F."/>
            <person name="Baker D."/>
            <person name="Gharbi K."/>
            <person name="Hall N."/>
            <person name="Watson M."/>
            <person name="Adriaenssens E.M."/>
            <person name="Foster-Nyarko E."/>
            <person name="Jarju S."/>
            <person name="Secka A."/>
            <person name="Antonio M."/>
            <person name="Oren A."/>
            <person name="Chaudhuri R.R."/>
            <person name="La Ragione R."/>
            <person name="Hildebrand F."/>
            <person name="Pallen M.J."/>
        </authorList>
    </citation>
    <scope>NUCLEOTIDE SEQUENCE</scope>
    <source>
        <strain evidence="14">E3-2379</strain>
    </source>
</reference>
<feature type="domain" description="CP-type G" evidence="13">
    <location>
        <begin position="65"/>
        <end position="223"/>
    </location>
</feature>
<dbReference type="GO" id="GO:0005737">
    <property type="term" value="C:cytoplasm"/>
    <property type="evidence" value="ECO:0007669"/>
    <property type="project" value="UniProtKB-SubCell"/>
</dbReference>
<feature type="binding site" evidence="10">
    <location>
        <position position="260"/>
    </location>
    <ligand>
        <name>Zn(2+)</name>
        <dbReference type="ChEBI" id="CHEBI:29105"/>
    </ligand>
</feature>
<evidence type="ECO:0000313" key="15">
    <source>
        <dbReference type="Proteomes" id="UP000823618"/>
    </source>
</evidence>
<feature type="binding site" evidence="10">
    <location>
        <position position="247"/>
    </location>
    <ligand>
        <name>Zn(2+)</name>
        <dbReference type="ChEBI" id="CHEBI:29105"/>
    </ligand>
</feature>
<feature type="domain" description="EngC GTPase" evidence="12">
    <location>
        <begin position="74"/>
        <end position="221"/>
    </location>
</feature>
<dbReference type="HAMAP" id="MF_01820">
    <property type="entry name" value="GTPase_RsgA"/>
    <property type="match status" value="1"/>
</dbReference>
<dbReference type="AlphaFoldDB" id="A0A9D9N6T3"/>
<name>A0A9D9N6T3_9FIRM</name>
<comment type="function">
    <text evidence="10">One of several proteins that assist in the late maturation steps of the functional core of the 30S ribosomal subunit. Helps release RbfA from mature subunits. May play a role in the assembly of ribosomal proteins into the subunit. Circularly permuted GTPase that catalyzes slow GTP hydrolysis, GTPase activity is stimulated by the 30S ribosomal subunit.</text>
</comment>
<feature type="binding site" evidence="10">
    <location>
        <position position="254"/>
    </location>
    <ligand>
        <name>Zn(2+)</name>
        <dbReference type="ChEBI" id="CHEBI:29105"/>
    </ligand>
</feature>
<dbReference type="EC" id="3.6.1.-" evidence="10"/>
<keyword evidence="3 10" id="KW-0479">Metal-binding</keyword>
<comment type="subunit">
    <text evidence="10">Monomer. Associates with 30S ribosomal subunit, binds 16S rRNA.</text>
</comment>
<keyword evidence="2 10" id="KW-0690">Ribosome biogenesis</keyword>
<dbReference type="InterPro" id="IPR030378">
    <property type="entry name" value="G_CP_dom"/>
</dbReference>
<keyword evidence="8 10" id="KW-0694">RNA-binding</keyword>
<evidence type="ECO:0000259" key="13">
    <source>
        <dbReference type="PROSITE" id="PS51721"/>
    </source>
</evidence>
<evidence type="ECO:0000256" key="2">
    <source>
        <dbReference type="ARBA" id="ARBA00022517"/>
    </source>
</evidence>
<evidence type="ECO:0000256" key="6">
    <source>
        <dbReference type="ARBA" id="ARBA00022801"/>
    </source>
</evidence>
<evidence type="ECO:0000259" key="12">
    <source>
        <dbReference type="PROSITE" id="PS50936"/>
    </source>
</evidence>
<reference evidence="14" key="1">
    <citation type="submission" date="2020-10" db="EMBL/GenBank/DDBJ databases">
        <authorList>
            <person name="Gilroy R."/>
        </authorList>
    </citation>
    <scope>NUCLEOTIDE SEQUENCE</scope>
    <source>
        <strain evidence="14">E3-2379</strain>
    </source>
</reference>
<proteinExistence type="inferred from homology"/>
<dbReference type="GO" id="GO:0046872">
    <property type="term" value="F:metal ion binding"/>
    <property type="evidence" value="ECO:0007669"/>
    <property type="project" value="UniProtKB-KW"/>
</dbReference>
<dbReference type="GO" id="GO:0042274">
    <property type="term" value="P:ribosomal small subunit biogenesis"/>
    <property type="evidence" value="ECO:0007669"/>
    <property type="project" value="UniProtKB-UniRule"/>
</dbReference>
<dbReference type="GO" id="GO:0005525">
    <property type="term" value="F:GTP binding"/>
    <property type="evidence" value="ECO:0007669"/>
    <property type="project" value="UniProtKB-UniRule"/>
</dbReference>
<feature type="domain" description="Guanylate kinase-like" evidence="11">
    <location>
        <begin position="158"/>
        <end position="292"/>
    </location>
</feature>
<feature type="binding site" evidence="10">
    <location>
        <begin position="114"/>
        <end position="117"/>
    </location>
    <ligand>
        <name>GTP</name>
        <dbReference type="ChEBI" id="CHEBI:37565"/>
    </ligand>
</feature>
<dbReference type="Gene3D" id="1.10.40.50">
    <property type="entry name" value="Probable gtpase engc, domain 3"/>
    <property type="match status" value="1"/>
</dbReference>
<dbReference type="CDD" id="cd04466">
    <property type="entry name" value="S1_YloQ_GTPase"/>
    <property type="match status" value="1"/>
</dbReference>
<keyword evidence="1 10" id="KW-0963">Cytoplasm</keyword>
<keyword evidence="6 10" id="KW-0378">Hydrolase</keyword>
<accession>A0A9D9N6T3</accession>
<comment type="subcellular location">
    <subcellularLocation>
        <location evidence="10">Cytoplasm</location>
    </subcellularLocation>
</comment>
<evidence type="ECO:0000259" key="11">
    <source>
        <dbReference type="PROSITE" id="PS50052"/>
    </source>
</evidence>
<keyword evidence="9 10" id="KW-0342">GTP-binding</keyword>
<evidence type="ECO:0000256" key="1">
    <source>
        <dbReference type="ARBA" id="ARBA00022490"/>
    </source>
</evidence>
<dbReference type="Pfam" id="PF16745">
    <property type="entry name" value="RsgA_N"/>
    <property type="match status" value="1"/>
</dbReference>
<dbReference type="InterPro" id="IPR010914">
    <property type="entry name" value="RsgA_GTPase_dom"/>
</dbReference>
<dbReference type="SUPFAM" id="SSF52540">
    <property type="entry name" value="P-loop containing nucleoside triphosphate hydrolases"/>
    <property type="match status" value="1"/>
</dbReference>
<comment type="cofactor">
    <cofactor evidence="10">
        <name>Zn(2+)</name>
        <dbReference type="ChEBI" id="CHEBI:29105"/>
    </cofactor>
    <text evidence="10">Binds 1 zinc ion per subunit.</text>
</comment>
<dbReference type="InterPro" id="IPR012340">
    <property type="entry name" value="NA-bd_OB-fold"/>
</dbReference>
<dbReference type="GO" id="GO:0003924">
    <property type="term" value="F:GTPase activity"/>
    <property type="evidence" value="ECO:0007669"/>
    <property type="project" value="UniProtKB-UniRule"/>
</dbReference>
<dbReference type="InterPro" id="IPR004881">
    <property type="entry name" value="Ribosome_biogen_GTPase_RsgA"/>
</dbReference>
<organism evidence="14 15">
    <name type="scientific">Candidatus Scybalomonas excrementavium</name>
    <dbReference type="NCBI Taxonomy" id="2840943"/>
    <lineage>
        <taxon>Bacteria</taxon>
        <taxon>Bacillati</taxon>
        <taxon>Bacillota</taxon>
        <taxon>Clostridia</taxon>
        <taxon>Lachnospirales</taxon>
        <taxon>Lachnospiraceae</taxon>
        <taxon>Lachnospiraceae incertae sedis</taxon>
        <taxon>Candidatus Scybalomonas</taxon>
    </lineage>
</organism>
<dbReference type="Pfam" id="PF03193">
    <property type="entry name" value="RsgA_GTPase"/>
    <property type="match status" value="1"/>
</dbReference>
<feature type="binding site" evidence="10">
    <location>
        <position position="252"/>
    </location>
    <ligand>
        <name>Zn(2+)</name>
        <dbReference type="ChEBI" id="CHEBI:29105"/>
    </ligand>
</feature>
<dbReference type="EMBL" id="JADIML010000058">
    <property type="protein sequence ID" value="MBO8462661.1"/>
    <property type="molecule type" value="Genomic_DNA"/>
</dbReference>
<dbReference type="InterPro" id="IPR027417">
    <property type="entry name" value="P-loop_NTPase"/>
</dbReference>
<keyword evidence="5 10" id="KW-0547">Nucleotide-binding</keyword>
<protein>
    <recommendedName>
        <fullName evidence="10">Small ribosomal subunit biogenesis GTPase RsgA</fullName>
        <ecNumber evidence="10">3.6.1.-</ecNumber>
    </recommendedName>
</protein>